<keyword evidence="1" id="KW-0812">Transmembrane</keyword>
<dbReference type="Gene3D" id="3.40.30.10">
    <property type="entry name" value="Glutaredoxin"/>
    <property type="match status" value="1"/>
</dbReference>
<protein>
    <recommendedName>
        <fullName evidence="2">Thioredoxin domain-containing protein</fullName>
    </recommendedName>
</protein>
<proteinExistence type="predicted"/>
<keyword evidence="1" id="KW-1133">Transmembrane helix</keyword>
<evidence type="ECO:0000313" key="3">
    <source>
        <dbReference type="EMBL" id="QHT19111.1"/>
    </source>
</evidence>
<keyword evidence="1" id="KW-0472">Membrane</keyword>
<dbReference type="CDD" id="cd02961">
    <property type="entry name" value="PDI_a_family"/>
    <property type="match status" value="1"/>
</dbReference>
<evidence type="ECO:0000259" key="2">
    <source>
        <dbReference type="PROSITE" id="PS51352"/>
    </source>
</evidence>
<dbReference type="AlphaFoldDB" id="A0A6C0DRP3"/>
<feature type="domain" description="Thioredoxin" evidence="2">
    <location>
        <begin position="38"/>
        <end position="160"/>
    </location>
</feature>
<reference evidence="3" key="1">
    <citation type="journal article" date="2020" name="Nature">
        <title>Giant virus diversity and host interactions through global metagenomics.</title>
        <authorList>
            <person name="Schulz F."/>
            <person name="Roux S."/>
            <person name="Paez-Espino D."/>
            <person name="Jungbluth S."/>
            <person name="Walsh D.A."/>
            <person name="Denef V.J."/>
            <person name="McMahon K.D."/>
            <person name="Konstantinidis K.T."/>
            <person name="Eloe-Fadrosh E.A."/>
            <person name="Kyrpides N.C."/>
            <person name="Woyke T."/>
        </authorList>
    </citation>
    <scope>NUCLEOTIDE SEQUENCE</scope>
    <source>
        <strain evidence="3">GVMAG-M-3300023174-49</strain>
    </source>
</reference>
<name>A0A6C0DRP3_9ZZZZ</name>
<dbReference type="SUPFAM" id="SSF52833">
    <property type="entry name" value="Thioredoxin-like"/>
    <property type="match status" value="1"/>
</dbReference>
<sequence length="160" mass="17972">MSGVLDFVKRTAATYSKYIFIVLIFIIFVLIGKYVYDSYFTTKEPQFSNVANASTGSVVAKIYFFNVDWCPHCVNAKPAWKEFCEDNNGKQFGGYVLECVGGVEGTNCTNEQDPAVSKYITEFKIEGYPTVKIVKDGEQIEYGTKITKETLEQYVNAVLA</sequence>
<dbReference type="PROSITE" id="PS51352">
    <property type="entry name" value="THIOREDOXIN_2"/>
    <property type="match status" value="1"/>
</dbReference>
<accession>A0A6C0DRP3</accession>
<feature type="transmembrane region" description="Helical" evidence="1">
    <location>
        <begin position="15"/>
        <end position="36"/>
    </location>
</feature>
<dbReference type="InterPro" id="IPR036249">
    <property type="entry name" value="Thioredoxin-like_sf"/>
</dbReference>
<dbReference type="InterPro" id="IPR013766">
    <property type="entry name" value="Thioredoxin_domain"/>
</dbReference>
<evidence type="ECO:0000256" key="1">
    <source>
        <dbReference type="SAM" id="Phobius"/>
    </source>
</evidence>
<dbReference type="EMBL" id="MN739662">
    <property type="protein sequence ID" value="QHT19111.1"/>
    <property type="molecule type" value="Genomic_DNA"/>
</dbReference>
<organism evidence="3">
    <name type="scientific">viral metagenome</name>
    <dbReference type="NCBI Taxonomy" id="1070528"/>
    <lineage>
        <taxon>unclassified sequences</taxon>
        <taxon>metagenomes</taxon>
        <taxon>organismal metagenomes</taxon>
    </lineage>
</organism>
<dbReference type="Pfam" id="PF00085">
    <property type="entry name" value="Thioredoxin"/>
    <property type="match status" value="1"/>
</dbReference>